<keyword evidence="9" id="KW-0963">Cytoplasm</keyword>
<reference evidence="12 13" key="1">
    <citation type="journal article" date="2018" name="Appl. Environ. Microbiol.">
        <title>Antimicrobial susceptibility testing and tentative epidemiological cut-off values of five Bacillus species relevant for use as animal feed additives or for plant protection.</title>
        <authorList>
            <person name="Agerso Y."/>
            <person name="Stuer-Lauridsen B."/>
            <person name="Bjerre K."/>
            <person name="Jensen M.G."/>
            <person name="Johansen E."/>
            <person name="Bennedsen M."/>
            <person name="Brockmann E."/>
            <person name="Nielsen B."/>
        </authorList>
    </citation>
    <scope>NUCLEOTIDE SEQUENCE [LARGE SCALE GENOMIC DNA]</scope>
    <source>
        <strain evidence="12 13">CHCC20162</strain>
    </source>
</reference>
<evidence type="ECO:0000256" key="6">
    <source>
        <dbReference type="ARBA" id="ARBA00023295"/>
    </source>
</evidence>
<dbReference type="Pfam" id="PF00251">
    <property type="entry name" value="Glyco_hydro_32N"/>
    <property type="match status" value="1"/>
</dbReference>
<dbReference type="InterPro" id="IPR013320">
    <property type="entry name" value="ConA-like_dom_sf"/>
</dbReference>
<keyword evidence="5 8" id="KW-0378">Hydrolase</keyword>
<evidence type="ECO:0000256" key="8">
    <source>
        <dbReference type="RuleBase" id="RU362110"/>
    </source>
</evidence>
<dbReference type="SMART" id="SM00640">
    <property type="entry name" value="Glyco_32"/>
    <property type="match status" value="1"/>
</dbReference>
<gene>
    <name evidence="12" type="ORF">C3744_17415</name>
</gene>
<dbReference type="InterPro" id="IPR013148">
    <property type="entry name" value="Glyco_hydro_32_N"/>
</dbReference>
<dbReference type="Gene3D" id="2.115.10.20">
    <property type="entry name" value="Glycosyl hydrolase domain, family 43"/>
    <property type="match status" value="1"/>
</dbReference>
<accession>A0A3D8WZS5</accession>
<evidence type="ECO:0000256" key="2">
    <source>
        <dbReference type="ARBA" id="ARBA00009902"/>
    </source>
</evidence>
<dbReference type="PROSITE" id="PS00609">
    <property type="entry name" value="GLYCOSYL_HYDROL_F32"/>
    <property type="match status" value="1"/>
</dbReference>
<evidence type="ECO:0000313" key="12">
    <source>
        <dbReference type="EMBL" id="RDZ12786.1"/>
    </source>
</evidence>
<sequence>MKNPYKMTYHIEPDRGLINDPNGLIWFKDRYYFFHQWNRFDTNHQYKEWGLFTSTNMIDWSNQGSAILPDRDFDQNGVYSGSSIEHKGEIYLFYTGNVKIDGERKSYQCISISKDGRTFIKKENVIETPAEFTEHYRDPKVWRGKTNWWMVVGAQTNERKGAVALYSSFNLLDWKYENILYDQQLENMCECPDLFSINDETDILVCCPQVRLEEGDDVIGVSSYAAFISGKFDEKIKKFLPKSSLELIDHGFDFYAPQSFSDYKGRRIMVGWMSRMNEEEEHLCPTKQYGYLHCLTLPRVITWEDGKIKQKPIEEVKQLRRCKQRFTSSQGCFELESGRFELELTRDDYTSDFQMFLRNEAVEIHYCGKKNVFSVTRENWATNKKETKFKQLQGISQMSIFSDNSSIEVFVNDGECVFSLRYFTEEENLSVKYDGLQPKGELLYFSF</sequence>
<comment type="function">
    <text evidence="9">Enables the bacterium to metabolize sucrose as a sole carbon source.</text>
</comment>
<dbReference type="PANTHER" id="PTHR43101:SF1">
    <property type="entry name" value="BETA-FRUCTOSIDASE"/>
    <property type="match status" value="1"/>
</dbReference>
<dbReference type="InterPro" id="IPR006232">
    <property type="entry name" value="Suc6P_hydrolase"/>
</dbReference>
<dbReference type="InterPro" id="IPR018053">
    <property type="entry name" value="Glyco_hydro_32_AS"/>
</dbReference>
<keyword evidence="9" id="KW-0119">Carbohydrate metabolism</keyword>
<dbReference type="InterPro" id="IPR051214">
    <property type="entry name" value="GH32_Enzymes"/>
</dbReference>
<dbReference type="InterPro" id="IPR001362">
    <property type="entry name" value="Glyco_hydro_32"/>
</dbReference>
<dbReference type="NCBIfam" id="TIGR01322">
    <property type="entry name" value="scrB_fam"/>
    <property type="match status" value="1"/>
</dbReference>
<comment type="pathway">
    <text evidence="1 9">Glycan biosynthesis; sucrose metabolism.</text>
</comment>
<dbReference type="Pfam" id="PF08244">
    <property type="entry name" value="Glyco_hydro_32C"/>
    <property type="match status" value="1"/>
</dbReference>
<dbReference type="UniPathway" id="UPA00238"/>
<dbReference type="GO" id="GO:0005737">
    <property type="term" value="C:cytoplasm"/>
    <property type="evidence" value="ECO:0007669"/>
    <property type="project" value="UniProtKB-SubCell"/>
</dbReference>
<evidence type="ECO:0000259" key="10">
    <source>
        <dbReference type="Pfam" id="PF00251"/>
    </source>
</evidence>
<dbReference type="AlphaFoldDB" id="A0A3D8WZS5"/>
<evidence type="ECO:0000256" key="7">
    <source>
        <dbReference type="ARBA" id="ARBA00033367"/>
    </source>
</evidence>
<evidence type="ECO:0000256" key="3">
    <source>
        <dbReference type="ARBA" id="ARBA00012758"/>
    </source>
</evidence>
<evidence type="ECO:0000313" key="13">
    <source>
        <dbReference type="Proteomes" id="UP000256519"/>
    </source>
</evidence>
<proteinExistence type="inferred from homology"/>
<keyword evidence="6 8" id="KW-0326">Glycosidase</keyword>
<dbReference type="GO" id="GO:0004564">
    <property type="term" value="F:beta-fructofuranosidase activity"/>
    <property type="evidence" value="ECO:0007669"/>
    <property type="project" value="UniProtKB-EC"/>
</dbReference>
<dbReference type="EMBL" id="PQWM01000017">
    <property type="protein sequence ID" value="RDZ12786.1"/>
    <property type="molecule type" value="Genomic_DNA"/>
</dbReference>
<feature type="domain" description="Glycosyl hydrolase family 32 C-terminal" evidence="11">
    <location>
        <begin position="320"/>
        <end position="428"/>
    </location>
</feature>
<comment type="subcellular location">
    <subcellularLocation>
        <location evidence="9">Cytoplasm</location>
    </subcellularLocation>
</comment>
<dbReference type="InterPro" id="IPR023296">
    <property type="entry name" value="Glyco_hydro_beta-prop_sf"/>
</dbReference>
<dbReference type="Proteomes" id="UP000256519">
    <property type="component" value="Unassembled WGS sequence"/>
</dbReference>
<comment type="caution">
    <text evidence="12">The sequence shown here is derived from an EMBL/GenBank/DDBJ whole genome shotgun (WGS) entry which is preliminary data.</text>
</comment>
<comment type="catalytic activity">
    <reaction evidence="8">
        <text>Hydrolysis of terminal non-reducing beta-D-fructofuranoside residues in beta-D-fructofuranosides.</text>
        <dbReference type="EC" id="3.2.1.26"/>
    </reaction>
</comment>
<evidence type="ECO:0000256" key="9">
    <source>
        <dbReference type="RuleBase" id="RU365015"/>
    </source>
</evidence>
<evidence type="ECO:0000259" key="11">
    <source>
        <dbReference type="Pfam" id="PF08244"/>
    </source>
</evidence>
<dbReference type="RefSeq" id="WP_116075681.1">
    <property type="nucleotide sequence ID" value="NZ_CP187636.1"/>
</dbReference>
<dbReference type="CDD" id="cd18623">
    <property type="entry name" value="GH32_ScrB-like"/>
    <property type="match status" value="1"/>
</dbReference>
<evidence type="ECO:0000256" key="1">
    <source>
        <dbReference type="ARBA" id="ARBA00004914"/>
    </source>
</evidence>
<comment type="similarity">
    <text evidence="2 8">Belongs to the glycosyl hydrolase 32 family.</text>
</comment>
<dbReference type="InterPro" id="IPR013189">
    <property type="entry name" value="Glyco_hydro_32_C"/>
</dbReference>
<evidence type="ECO:0000256" key="5">
    <source>
        <dbReference type="ARBA" id="ARBA00022801"/>
    </source>
</evidence>
<organism evidence="12 13">
    <name type="scientific">Priestia megaterium</name>
    <name type="common">Bacillus megaterium</name>
    <dbReference type="NCBI Taxonomy" id="1404"/>
    <lineage>
        <taxon>Bacteria</taxon>
        <taxon>Bacillati</taxon>
        <taxon>Bacillota</taxon>
        <taxon>Bacilli</taxon>
        <taxon>Bacillales</taxon>
        <taxon>Bacillaceae</taxon>
        <taxon>Priestia</taxon>
    </lineage>
</organism>
<evidence type="ECO:0000256" key="4">
    <source>
        <dbReference type="ARBA" id="ARBA00019623"/>
    </source>
</evidence>
<name>A0A3D8WZS5_PRIMG</name>
<protein>
    <recommendedName>
        <fullName evidence="4 8">Sucrose-6-phosphate hydrolase</fullName>
        <ecNumber evidence="3 8">3.2.1.26</ecNumber>
    </recommendedName>
    <alternativeName>
        <fullName evidence="7 9">Invertase</fullName>
    </alternativeName>
</protein>
<dbReference type="SUPFAM" id="SSF49899">
    <property type="entry name" value="Concanavalin A-like lectins/glucanases"/>
    <property type="match status" value="1"/>
</dbReference>
<dbReference type="Gene3D" id="2.60.120.560">
    <property type="entry name" value="Exo-inulinase, domain 1"/>
    <property type="match status" value="1"/>
</dbReference>
<feature type="domain" description="Glycosyl hydrolase family 32 N-terminal" evidence="10">
    <location>
        <begin position="10"/>
        <end position="312"/>
    </location>
</feature>
<dbReference type="GO" id="GO:0005985">
    <property type="term" value="P:sucrose metabolic process"/>
    <property type="evidence" value="ECO:0007669"/>
    <property type="project" value="UniProtKB-UniPathway"/>
</dbReference>
<dbReference type="PANTHER" id="PTHR43101">
    <property type="entry name" value="BETA-FRUCTOSIDASE"/>
    <property type="match status" value="1"/>
</dbReference>
<dbReference type="EC" id="3.2.1.26" evidence="3 8"/>
<dbReference type="SUPFAM" id="SSF75005">
    <property type="entry name" value="Arabinanase/levansucrase/invertase"/>
    <property type="match status" value="1"/>
</dbReference>